<feature type="transmembrane region" description="Helical" evidence="9">
    <location>
        <begin position="328"/>
        <end position="350"/>
    </location>
</feature>
<reference evidence="11" key="1">
    <citation type="submission" date="2021-02" db="EMBL/GenBank/DDBJ databases">
        <authorList>
            <person name="Nowell W R."/>
        </authorList>
    </citation>
    <scope>NUCLEOTIDE SEQUENCE</scope>
</reference>
<sequence length="724" mass="83282">MTDQKPPPSLTSQFVNPTIVRYGSIFLLLVGTFGNILSCIIFSTGTMRKSSTFRYLALLSLMDLIVLYSGLLDLFLTVEYGQFSLRKLSPITCRLHTFVTYWSQHSSSWILAAVSIDRAIATNYIQLARKFCTPRSAEYVVGIILLITALFNCHELVFIRLEIENIEFNEQTFLTSAATTQENMVSSFYYSDSTTQSQYTMSNYFSPQFVASKFNSFKEKRTINEQQTVSKFISTIYKYFLNKSNDDTRTKRALPFDFTSSTRDLNSLSNKFFYSPLSVTVTQANNSTGTFFITSSTVSTRARQCAALKGSNYDYFWDHVWEWIDVCMYAVVPFSVMTIGTFFIVYRVYYQERRFFRSRRAYADNAARVTPNKAKSLFYLLFTLNLLYFILVSPVVFVTTVLFRNSNEEVSHATLTAIVYLMQYANHSLNFIFYGITSPPYRKTLFDWLEAVSSYCPNRCQTFVKRQPKTKKQEPKKSISPPNGNIKPPNHNHEKTKEVLTAVTINTADDTIALNRKDKIPITLQIDGVHNETNSLLSNDYHTKMSIVNKSSKKRIVNMTLATMDPQKMSTTEIDLESVLNVRRRRLSLTAPQAPQDVYRYTDVIILKVEKSHDILREDARCIFHGDYHVLADIFQKYTSQLIIHHADPNIVKNHDRLSGKLYCTIEVPTMSLIEVLEILHKHYFSIVANSTNFGPKTKLQEFILLRNKDSYDRGLPVIDTAKH</sequence>
<dbReference type="EMBL" id="CAJOBC010002455">
    <property type="protein sequence ID" value="CAF3734066.1"/>
    <property type="molecule type" value="Genomic_DNA"/>
</dbReference>
<dbReference type="GO" id="GO:0004930">
    <property type="term" value="F:G protein-coupled receptor activity"/>
    <property type="evidence" value="ECO:0007669"/>
    <property type="project" value="UniProtKB-KW"/>
</dbReference>
<feature type="transmembrane region" description="Helical" evidence="9">
    <location>
        <begin position="20"/>
        <end position="43"/>
    </location>
</feature>
<dbReference type="Gene3D" id="1.20.1070.10">
    <property type="entry name" value="Rhodopsin 7-helix transmembrane proteins"/>
    <property type="match status" value="2"/>
</dbReference>
<evidence type="ECO:0000259" key="10">
    <source>
        <dbReference type="PROSITE" id="PS50262"/>
    </source>
</evidence>
<dbReference type="Proteomes" id="UP000663829">
    <property type="component" value="Unassembled WGS sequence"/>
</dbReference>
<evidence type="ECO:0000256" key="8">
    <source>
        <dbReference type="SAM" id="MobiDB-lite"/>
    </source>
</evidence>
<feature type="region of interest" description="Disordered" evidence="8">
    <location>
        <begin position="466"/>
        <end position="495"/>
    </location>
</feature>
<keyword evidence="7" id="KW-0807">Transducer</keyword>
<evidence type="ECO:0000256" key="9">
    <source>
        <dbReference type="SAM" id="Phobius"/>
    </source>
</evidence>
<dbReference type="SUPFAM" id="SSF81321">
    <property type="entry name" value="Family A G protein-coupled receptor-like"/>
    <property type="match status" value="2"/>
</dbReference>
<evidence type="ECO:0000313" key="12">
    <source>
        <dbReference type="EMBL" id="CAF3734066.1"/>
    </source>
</evidence>
<feature type="domain" description="G-protein coupled receptors family 1 profile" evidence="10">
    <location>
        <begin position="34"/>
        <end position="434"/>
    </location>
</feature>
<evidence type="ECO:0000256" key="7">
    <source>
        <dbReference type="ARBA" id="ARBA00023224"/>
    </source>
</evidence>
<organism evidence="11 13">
    <name type="scientific">Didymodactylos carnosus</name>
    <dbReference type="NCBI Taxonomy" id="1234261"/>
    <lineage>
        <taxon>Eukaryota</taxon>
        <taxon>Metazoa</taxon>
        <taxon>Spiralia</taxon>
        <taxon>Gnathifera</taxon>
        <taxon>Rotifera</taxon>
        <taxon>Eurotatoria</taxon>
        <taxon>Bdelloidea</taxon>
        <taxon>Philodinida</taxon>
        <taxon>Philodinidae</taxon>
        <taxon>Didymodactylos</taxon>
    </lineage>
</organism>
<gene>
    <name evidence="11" type="ORF">GPM918_LOCUS11668</name>
    <name evidence="12" type="ORF">SRO942_LOCUS11669</name>
</gene>
<comment type="caution">
    <text evidence="11">The sequence shown here is derived from an EMBL/GenBank/DDBJ whole genome shotgun (WGS) entry which is preliminary data.</text>
</comment>
<dbReference type="InterPro" id="IPR000276">
    <property type="entry name" value="GPCR_Rhodpsn"/>
</dbReference>
<protein>
    <recommendedName>
        <fullName evidence="10">G-protein coupled receptors family 1 profile domain-containing protein</fullName>
    </recommendedName>
</protein>
<dbReference type="PRINTS" id="PR00237">
    <property type="entry name" value="GPCRRHODOPSN"/>
</dbReference>
<keyword evidence="5 9" id="KW-0472">Membrane</keyword>
<dbReference type="InterPro" id="IPR017452">
    <property type="entry name" value="GPCR_Rhodpsn_7TM"/>
</dbReference>
<dbReference type="EMBL" id="CAJNOQ010002455">
    <property type="protein sequence ID" value="CAF0959296.1"/>
    <property type="molecule type" value="Genomic_DNA"/>
</dbReference>
<dbReference type="PANTHER" id="PTHR24243:SF230">
    <property type="entry name" value="G-PROTEIN COUPLED RECEPTORS FAMILY 1 PROFILE DOMAIN-CONTAINING PROTEIN"/>
    <property type="match status" value="1"/>
</dbReference>
<evidence type="ECO:0000313" key="13">
    <source>
        <dbReference type="Proteomes" id="UP000663829"/>
    </source>
</evidence>
<dbReference type="PANTHER" id="PTHR24243">
    <property type="entry name" value="G-PROTEIN COUPLED RECEPTOR"/>
    <property type="match status" value="1"/>
</dbReference>
<keyword evidence="4" id="KW-0297">G-protein coupled receptor</keyword>
<evidence type="ECO:0000256" key="1">
    <source>
        <dbReference type="ARBA" id="ARBA00004141"/>
    </source>
</evidence>
<dbReference type="AlphaFoldDB" id="A0A814DJN6"/>
<keyword evidence="2 9" id="KW-0812">Transmembrane</keyword>
<dbReference type="OrthoDB" id="10031049at2759"/>
<comment type="subcellular location">
    <subcellularLocation>
        <location evidence="1">Membrane</location>
        <topology evidence="1">Multi-pass membrane protein</topology>
    </subcellularLocation>
</comment>
<proteinExistence type="predicted"/>
<keyword evidence="6" id="KW-0675">Receptor</keyword>
<keyword evidence="13" id="KW-1185">Reference proteome</keyword>
<dbReference type="GO" id="GO:0005886">
    <property type="term" value="C:plasma membrane"/>
    <property type="evidence" value="ECO:0007669"/>
    <property type="project" value="TreeGrafter"/>
</dbReference>
<evidence type="ECO:0000256" key="3">
    <source>
        <dbReference type="ARBA" id="ARBA00022989"/>
    </source>
</evidence>
<dbReference type="Pfam" id="PF00001">
    <property type="entry name" value="7tm_1"/>
    <property type="match status" value="1"/>
</dbReference>
<evidence type="ECO:0000313" key="11">
    <source>
        <dbReference type="EMBL" id="CAF0959296.1"/>
    </source>
</evidence>
<keyword evidence="3 9" id="KW-1133">Transmembrane helix</keyword>
<evidence type="ECO:0000256" key="5">
    <source>
        <dbReference type="ARBA" id="ARBA00023136"/>
    </source>
</evidence>
<dbReference type="PROSITE" id="PS50262">
    <property type="entry name" value="G_PROTEIN_RECEP_F1_2"/>
    <property type="match status" value="1"/>
</dbReference>
<feature type="transmembrane region" description="Helical" evidence="9">
    <location>
        <begin position="377"/>
        <end position="403"/>
    </location>
</feature>
<feature type="transmembrane region" description="Helical" evidence="9">
    <location>
        <begin position="55"/>
        <end position="78"/>
    </location>
</feature>
<evidence type="ECO:0000256" key="6">
    <source>
        <dbReference type="ARBA" id="ARBA00023170"/>
    </source>
</evidence>
<evidence type="ECO:0000256" key="2">
    <source>
        <dbReference type="ARBA" id="ARBA00022692"/>
    </source>
</evidence>
<name>A0A814DJN6_9BILA</name>
<dbReference type="Proteomes" id="UP000681722">
    <property type="component" value="Unassembled WGS sequence"/>
</dbReference>
<evidence type="ECO:0000256" key="4">
    <source>
        <dbReference type="ARBA" id="ARBA00023040"/>
    </source>
</evidence>
<accession>A0A814DJN6</accession>